<keyword evidence="5" id="KW-0677">Repeat</keyword>
<reference evidence="15" key="1">
    <citation type="submission" date="2023-11" db="UniProtKB">
        <authorList>
            <consortium name="WormBaseParasite"/>
        </authorList>
    </citation>
    <scope>IDENTIFICATION</scope>
</reference>
<feature type="transmembrane region" description="Helical" evidence="12">
    <location>
        <begin position="1147"/>
        <end position="1172"/>
    </location>
</feature>
<evidence type="ECO:0000256" key="1">
    <source>
        <dbReference type="ARBA" id="ARBA00004251"/>
    </source>
</evidence>
<dbReference type="PROSITE" id="PS50268">
    <property type="entry name" value="CADHERIN_2"/>
    <property type="match status" value="6"/>
</dbReference>
<dbReference type="PRINTS" id="PR00205">
    <property type="entry name" value="CADHERIN"/>
</dbReference>
<evidence type="ECO:0000256" key="8">
    <source>
        <dbReference type="ARBA" id="ARBA00022989"/>
    </source>
</evidence>
<sequence>MFIINYNKHILNLYIFILHYIGFIFYYGSILLIINIFIIKFDMICCWGMNTSINDIHVPKYVRIKLKEESPSGTVVINIGEFLNSVPLTNYNISNNVEHNLKNKMLIVPSSLTLVSEISSVTRLFRLNKETESIHTVMAIDRDTLCSKNQLCCSNPTIKNSINGYIDNSVRMPISGGGQTYKSYDSKTADVCLIQFRVIFSMHYHHDFVGNNQIDGSTEKMAYITVEIELLDINDNSPQFILPVPMPKTTTLLYSPIPVIEISVEESIELHTCIHLPKALDLDSSIYDVTEYRIESLTQSDIFQLKNKLSHSNLIGIDKNELPFTLEHKSCTDPLVQNYIEVDMNTPVQQTNEGFELIANNELFIPSLKVIGHLDRETTEYYWIKLLAIDGIKYLETDASSYQDVNNKKPSNEHSFQNTKHTGTILIRIHITDINDNIPIVPRALNLDISEDAKVGTLLGTINGTDPDLGDNGKLHYHLMMDQTGISNFPFVIDSQTGSITVNRPLDADRLPQSNKHLRFKVLTSDSGKPTSHSSYTVVDVRINDVNDETPQIKVIDLESRSNPPYPTVMENRQPGQLVAFATATDADSGPNGALSCRINNPKFKLEQITLSNSIPDINSNNNFNFYSLEPLSSQSLKEPLNTLDFKVVTSTELDRELSTIEIIEIACTDQPLNSATVRTGRIQFYVRVLDENDNPPTFNTHKFQLDILENTPPDEIIFIFNATDPDYQNHLSGGNTYRINEPNYHYIHQQQQRQNLLSIQSTNRIKYEIDSNGQQYLRIDPDTGILYSKVKIDKKMVDEIKFNVTAMDNGHPPRNVTAEVFINIIDQNDHAPKFEKQIFYFNLSEDLPVNSIAAILIAHDDDFGQNAEITYKLDDLQGNAIKTFRLDRNNGTLWLRTPLDREKLDSYTFKVLAYDHGTPKQSSSCQVHIKVHDVNDNAPKFVYPTHSNHTVYASVFTNPGIPLVKLTATDSDEGVNSQLSFHLLDESKEKNIFTVDPDTGELSLLPTVDPFNIGGRYQLKFEVRDSGTPSLSGYANINIILDSNSPQLSAFNNGKYQLTNMESLNSRNSYRSSILKNDNEVIHSANKEFDGIQSRYDIRDSHIYEPTYAQTILPISSYSNEKYRRKERVSTLTNQKPSTPFSLEKIWISVICLIAISTLVAFAFLVAITLARQKVANYELQRGSNHLTENFNLCQTEQCGSQFSVNSHRFTNVDNTYSPTKFQTLEKQDHKIHNNSCSNHDPNLYSPFVKYDTYTNSTTGSVHQLGFCTKEMTSINTDIQHSKPIYNYNIPITASSLQFPRKFQAIHNNNNNKTENLSSDKWISLMHVQHSAPASPNDYFSQRYKTIDPHQMNKNMLNQKYEILQPHECTIDEYNNKISISPNFANGLMKPNNMELSNSIMTKNFCLDNKSLLYLTPKGILKGCITELNENSHRTNDNNRNNEESNNVEVDIEKNINGINNHSLYCCNLDKQQQTIQMNDTTHNSDINEQLTIKVNKSIPDSIHNRSNQLSEIFSNQNDEHNQQLPLINKSHIEQNLLNLNTKYSSSNPIVTSISSHVSTFI</sequence>
<evidence type="ECO:0000256" key="9">
    <source>
        <dbReference type="ARBA" id="ARBA00023136"/>
    </source>
</evidence>
<feature type="domain" description="Cadherin" evidence="13">
    <location>
        <begin position="700"/>
        <end position="835"/>
    </location>
</feature>
<dbReference type="GO" id="GO:0005509">
    <property type="term" value="F:calcium ion binding"/>
    <property type="evidence" value="ECO:0007669"/>
    <property type="project" value="UniProtKB-UniRule"/>
</dbReference>
<dbReference type="Pfam" id="PF00028">
    <property type="entry name" value="Cadherin"/>
    <property type="match status" value="3"/>
</dbReference>
<dbReference type="InterPro" id="IPR015919">
    <property type="entry name" value="Cadherin-like_sf"/>
</dbReference>
<evidence type="ECO:0000256" key="4">
    <source>
        <dbReference type="ARBA" id="ARBA00022729"/>
    </source>
</evidence>
<dbReference type="Gene3D" id="2.60.40.60">
    <property type="entry name" value="Cadherins"/>
    <property type="match status" value="7"/>
</dbReference>
<feature type="domain" description="Cadherin" evidence="13">
    <location>
        <begin position="836"/>
        <end position="942"/>
    </location>
</feature>
<name>A0AA84ZIK3_9TREM</name>
<feature type="transmembrane region" description="Helical" evidence="12">
    <location>
        <begin position="12"/>
        <end position="39"/>
    </location>
</feature>
<keyword evidence="3 12" id="KW-0812">Transmembrane</keyword>
<feature type="domain" description="Cadherin" evidence="13">
    <location>
        <begin position="256"/>
        <end position="441"/>
    </location>
</feature>
<dbReference type="PROSITE" id="PS00232">
    <property type="entry name" value="CADHERIN_1"/>
    <property type="match status" value="3"/>
</dbReference>
<dbReference type="InterPro" id="IPR020894">
    <property type="entry name" value="Cadherin_CS"/>
</dbReference>
<dbReference type="SUPFAM" id="SSF49313">
    <property type="entry name" value="Cadherin-like"/>
    <property type="match status" value="6"/>
</dbReference>
<evidence type="ECO:0000256" key="2">
    <source>
        <dbReference type="ARBA" id="ARBA00022475"/>
    </source>
</evidence>
<feature type="domain" description="Cadherin" evidence="13">
    <location>
        <begin position="441"/>
        <end position="553"/>
    </location>
</feature>
<evidence type="ECO:0000256" key="5">
    <source>
        <dbReference type="ARBA" id="ARBA00022737"/>
    </source>
</evidence>
<dbReference type="CDD" id="cd11304">
    <property type="entry name" value="Cadherin_repeat"/>
    <property type="match status" value="6"/>
</dbReference>
<feature type="domain" description="Cadherin" evidence="13">
    <location>
        <begin position="960"/>
        <end position="1052"/>
    </location>
</feature>
<keyword evidence="7" id="KW-0130">Cell adhesion</keyword>
<dbReference type="PANTHER" id="PTHR24026:SF133">
    <property type="entry name" value="CADHERIN-RELATED FAMILY MEMBER 2"/>
    <property type="match status" value="1"/>
</dbReference>
<dbReference type="SMART" id="SM00112">
    <property type="entry name" value="CA"/>
    <property type="match status" value="6"/>
</dbReference>
<keyword evidence="10" id="KW-0325">Glycoprotein</keyword>
<keyword evidence="2" id="KW-1003">Cell membrane</keyword>
<proteinExistence type="predicted"/>
<evidence type="ECO:0000256" key="3">
    <source>
        <dbReference type="ARBA" id="ARBA00022692"/>
    </source>
</evidence>
<evidence type="ECO:0000259" key="13">
    <source>
        <dbReference type="PROSITE" id="PS50268"/>
    </source>
</evidence>
<evidence type="ECO:0000256" key="11">
    <source>
        <dbReference type="PROSITE-ProRule" id="PRU00043"/>
    </source>
</evidence>
<dbReference type="FunFam" id="2.60.40.60:FF:000005">
    <property type="entry name" value="Protocadherin 9"/>
    <property type="match status" value="1"/>
</dbReference>
<dbReference type="WBParaSite" id="SMRG1_33230.1">
    <property type="protein sequence ID" value="SMRG1_33230.1"/>
    <property type="gene ID" value="SMRG1_33230"/>
</dbReference>
<comment type="subcellular location">
    <subcellularLocation>
        <location evidence="1">Cell membrane</location>
        <topology evidence="1">Single-pass type I membrane protein</topology>
    </subcellularLocation>
</comment>
<evidence type="ECO:0000256" key="6">
    <source>
        <dbReference type="ARBA" id="ARBA00022837"/>
    </source>
</evidence>
<dbReference type="GO" id="GO:0007156">
    <property type="term" value="P:homophilic cell adhesion via plasma membrane adhesion molecules"/>
    <property type="evidence" value="ECO:0007669"/>
    <property type="project" value="InterPro"/>
</dbReference>
<keyword evidence="6 11" id="KW-0106">Calcium</keyword>
<evidence type="ECO:0000256" key="12">
    <source>
        <dbReference type="SAM" id="Phobius"/>
    </source>
</evidence>
<keyword evidence="4" id="KW-0732">Signal</keyword>
<organism evidence="14 15">
    <name type="scientific">Schistosoma margrebowiei</name>
    <dbReference type="NCBI Taxonomy" id="48269"/>
    <lineage>
        <taxon>Eukaryota</taxon>
        <taxon>Metazoa</taxon>
        <taxon>Spiralia</taxon>
        <taxon>Lophotrochozoa</taxon>
        <taxon>Platyhelminthes</taxon>
        <taxon>Trematoda</taxon>
        <taxon>Digenea</taxon>
        <taxon>Strigeidida</taxon>
        <taxon>Schistosomatoidea</taxon>
        <taxon>Schistosomatidae</taxon>
        <taxon>Schistosoma</taxon>
    </lineage>
</organism>
<protein>
    <recommendedName>
        <fullName evidence="13">Cadherin domain-containing protein</fullName>
    </recommendedName>
</protein>
<evidence type="ECO:0000256" key="7">
    <source>
        <dbReference type="ARBA" id="ARBA00022889"/>
    </source>
</evidence>
<dbReference type="Proteomes" id="UP000050790">
    <property type="component" value="Unassembled WGS sequence"/>
</dbReference>
<evidence type="ECO:0000313" key="14">
    <source>
        <dbReference type="Proteomes" id="UP000050790"/>
    </source>
</evidence>
<accession>A0AA84ZIK3</accession>
<dbReference type="GO" id="GO:0005886">
    <property type="term" value="C:plasma membrane"/>
    <property type="evidence" value="ECO:0007669"/>
    <property type="project" value="UniProtKB-SubCell"/>
</dbReference>
<dbReference type="PANTHER" id="PTHR24026">
    <property type="entry name" value="FAT ATYPICAL CADHERIN-RELATED"/>
    <property type="match status" value="1"/>
</dbReference>
<evidence type="ECO:0000313" key="15">
    <source>
        <dbReference type="WBParaSite" id="SMRG1_33230.1"/>
    </source>
</evidence>
<keyword evidence="8 12" id="KW-1133">Transmembrane helix</keyword>
<dbReference type="InterPro" id="IPR002126">
    <property type="entry name" value="Cadherin-like_dom"/>
</dbReference>
<keyword evidence="9 12" id="KW-0472">Membrane</keyword>
<evidence type="ECO:0000256" key="10">
    <source>
        <dbReference type="ARBA" id="ARBA00023180"/>
    </source>
</evidence>
<feature type="domain" description="Cadherin" evidence="13">
    <location>
        <begin position="561"/>
        <end position="699"/>
    </location>
</feature>